<comment type="caution">
    <text evidence="8">The sequence shown here is derived from an EMBL/GenBank/DDBJ whole genome shotgun (WGS) entry which is preliminary data.</text>
</comment>
<keyword evidence="4" id="KW-1133">Transmembrane helix</keyword>
<dbReference type="Proteomes" id="UP001187192">
    <property type="component" value="Unassembled WGS sequence"/>
</dbReference>
<feature type="region of interest" description="Disordered" evidence="6">
    <location>
        <begin position="169"/>
        <end position="211"/>
    </location>
</feature>
<reference evidence="8" key="1">
    <citation type="submission" date="2023-07" db="EMBL/GenBank/DDBJ databases">
        <title>draft genome sequence of fig (Ficus carica).</title>
        <authorList>
            <person name="Takahashi T."/>
            <person name="Nishimura K."/>
        </authorList>
    </citation>
    <scope>NUCLEOTIDE SEQUENCE</scope>
</reference>
<dbReference type="PANTHER" id="PTHR45631:SF44">
    <property type="entry name" value="CARBOHYDRATE-BINDING PROTEIN OF THE ER PROTEIN"/>
    <property type="match status" value="1"/>
</dbReference>
<accession>A0AA88D4J1</accession>
<protein>
    <recommendedName>
        <fullName evidence="7">Malectin-like domain-containing protein</fullName>
    </recommendedName>
</protein>
<dbReference type="Pfam" id="PF12819">
    <property type="entry name" value="Malectin_like"/>
    <property type="match status" value="1"/>
</dbReference>
<evidence type="ECO:0000256" key="2">
    <source>
        <dbReference type="ARBA" id="ARBA00022692"/>
    </source>
</evidence>
<dbReference type="InterPro" id="IPR032675">
    <property type="entry name" value="LRR_dom_sf"/>
</dbReference>
<dbReference type="InterPro" id="IPR024788">
    <property type="entry name" value="Malectin-like_Carb-bd_dom"/>
</dbReference>
<sequence length="211" mass="22927">MTFSAFGSVLEVSVTNISASSQTSFTLRPTSDSTLPPLINAFEVYEMGNSLTLGTDARDMEGLVILQISFEILMEWSGDPCLSSAYAWKWVECSKDNIRRVISLNLSSFGLFRSLPDFSSMDALVTMDLSDNRFNGTIPTSLRSNKNLDLVCMVLDSYRVTGNCLSGMSCPPPPPSPPPPIQPPPPPPPPIQPPPPPPPLAFYSGNTPFLQ</sequence>
<keyword evidence="2" id="KW-0812">Transmembrane</keyword>
<feature type="domain" description="Malectin-like" evidence="7">
    <location>
        <begin position="10"/>
        <end position="47"/>
    </location>
</feature>
<evidence type="ECO:0000256" key="4">
    <source>
        <dbReference type="ARBA" id="ARBA00022989"/>
    </source>
</evidence>
<dbReference type="AlphaFoldDB" id="A0AA88D4J1"/>
<dbReference type="Gene3D" id="3.80.10.10">
    <property type="entry name" value="Ribonuclease Inhibitor"/>
    <property type="match status" value="1"/>
</dbReference>
<keyword evidence="5" id="KW-0472">Membrane</keyword>
<dbReference type="PANTHER" id="PTHR45631">
    <property type="entry name" value="OS07G0107800 PROTEIN-RELATED"/>
    <property type="match status" value="1"/>
</dbReference>
<evidence type="ECO:0000256" key="3">
    <source>
        <dbReference type="ARBA" id="ARBA00022729"/>
    </source>
</evidence>
<proteinExistence type="predicted"/>
<keyword evidence="9" id="KW-1185">Reference proteome</keyword>
<dbReference type="GO" id="GO:0016020">
    <property type="term" value="C:membrane"/>
    <property type="evidence" value="ECO:0007669"/>
    <property type="project" value="UniProtKB-SubCell"/>
</dbReference>
<feature type="compositionally biased region" description="Pro residues" evidence="6">
    <location>
        <begin position="170"/>
        <end position="200"/>
    </location>
</feature>
<evidence type="ECO:0000256" key="6">
    <source>
        <dbReference type="SAM" id="MobiDB-lite"/>
    </source>
</evidence>
<name>A0AA88D4J1_FICCA</name>
<dbReference type="SUPFAM" id="SSF52058">
    <property type="entry name" value="L domain-like"/>
    <property type="match status" value="1"/>
</dbReference>
<dbReference type="EMBL" id="BTGU01000018">
    <property type="protein sequence ID" value="GMN44170.1"/>
    <property type="molecule type" value="Genomic_DNA"/>
</dbReference>
<evidence type="ECO:0000256" key="5">
    <source>
        <dbReference type="ARBA" id="ARBA00023136"/>
    </source>
</evidence>
<comment type="subcellular location">
    <subcellularLocation>
        <location evidence="1">Membrane</location>
        <topology evidence="1">Single-pass membrane protein</topology>
    </subcellularLocation>
</comment>
<evidence type="ECO:0000259" key="7">
    <source>
        <dbReference type="Pfam" id="PF12819"/>
    </source>
</evidence>
<evidence type="ECO:0000256" key="1">
    <source>
        <dbReference type="ARBA" id="ARBA00004167"/>
    </source>
</evidence>
<keyword evidence="3" id="KW-0732">Signal</keyword>
<evidence type="ECO:0000313" key="8">
    <source>
        <dbReference type="EMBL" id="GMN44170.1"/>
    </source>
</evidence>
<gene>
    <name evidence="8" type="ORF">TIFTF001_013372</name>
</gene>
<organism evidence="8 9">
    <name type="scientific">Ficus carica</name>
    <name type="common">Common fig</name>
    <dbReference type="NCBI Taxonomy" id="3494"/>
    <lineage>
        <taxon>Eukaryota</taxon>
        <taxon>Viridiplantae</taxon>
        <taxon>Streptophyta</taxon>
        <taxon>Embryophyta</taxon>
        <taxon>Tracheophyta</taxon>
        <taxon>Spermatophyta</taxon>
        <taxon>Magnoliopsida</taxon>
        <taxon>eudicotyledons</taxon>
        <taxon>Gunneridae</taxon>
        <taxon>Pentapetalae</taxon>
        <taxon>rosids</taxon>
        <taxon>fabids</taxon>
        <taxon>Rosales</taxon>
        <taxon>Moraceae</taxon>
        <taxon>Ficeae</taxon>
        <taxon>Ficus</taxon>
    </lineage>
</organism>
<evidence type="ECO:0000313" key="9">
    <source>
        <dbReference type="Proteomes" id="UP001187192"/>
    </source>
</evidence>